<evidence type="ECO:0000256" key="1">
    <source>
        <dbReference type="SAM" id="MobiDB-lite"/>
    </source>
</evidence>
<dbReference type="EMBL" id="KI968716">
    <property type="protein sequence ID" value="EUN28933.1"/>
    <property type="molecule type" value="Genomic_DNA"/>
</dbReference>
<keyword evidence="3" id="KW-1185">Reference proteome</keyword>
<dbReference type="RefSeq" id="XP_014558498.1">
    <property type="nucleotide sequence ID" value="XM_014703012.1"/>
</dbReference>
<evidence type="ECO:0000313" key="3">
    <source>
        <dbReference type="Proteomes" id="UP000054337"/>
    </source>
</evidence>
<name>W7EEF6_BIPV3</name>
<proteinExistence type="predicted"/>
<dbReference type="HOGENOM" id="CLU_644029_0_0_1"/>
<sequence length="426" mass="46112">MTAQPASSHGRGEEFGKRRRASARRPEWDAGRELSYAACTKKGPSLGQDDLTMEPETTIRSSRRKVALLRRAVRTKGPGRNEKRRETTSVAKRNSSRARCDRAREAAQHWLRHTRCRGGRVVVEVEVMVEVMGVILGLVRVVFDGGDDKGGRWTRGQRQRVAATAVAVVVAAAVNDTKAQRTWDSDGDGDGDDDDDYDYEEGDGGGGRGQRQVKRRPISARQMGEQRAPKDGQRHQRASAASLVHAQPAQGWAGGPPDAQCGQTHAWPDASGRPRAGPCASRVIRVVTVVAGRGSRTVSIKQWRSLLPVARRPSPVARPPPRALPQPLQTANVAPVHGNRAAMSIPYPCAICICLVRPPQPALSRPGPCGWPSLGTLFRAACALLRSPPTTGLSPQRPWCSLRQACHEGLESDNLRPIAGLKDSGS</sequence>
<dbReference type="GeneID" id="26251490"/>
<feature type="region of interest" description="Disordered" evidence="1">
    <location>
        <begin position="180"/>
        <end position="277"/>
    </location>
</feature>
<gene>
    <name evidence="2" type="ORF">COCVIDRAFT_14329</name>
</gene>
<protein>
    <submittedName>
        <fullName evidence="2">Uncharacterized protein</fullName>
    </submittedName>
</protein>
<reference evidence="2 3" key="1">
    <citation type="journal article" date="2013" name="PLoS Genet.">
        <title>Comparative genome structure, secondary metabolite, and effector coding capacity across Cochliobolus pathogens.</title>
        <authorList>
            <person name="Condon B.J."/>
            <person name="Leng Y."/>
            <person name="Wu D."/>
            <person name="Bushley K.E."/>
            <person name="Ohm R.A."/>
            <person name="Otillar R."/>
            <person name="Martin J."/>
            <person name="Schackwitz W."/>
            <person name="Grimwood J."/>
            <person name="MohdZainudin N."/>
            <person name="Xue C."/>
            <person name="Wang R."/>
            <person name="Manning V.A."/>
            <person name="Dhillon B."/>
            <person name="Tu Z.J."/>
            <person name="Steffenson B.J."/>
            <person name="Salamov A."/>
            <person name="Sun H."/>
            <person name="Lowry S."/>
            <person name="LaButti K."/>
            <person name="Han J."/>
            <person name="Copeland A."/>
            <person name="Lindquist E."/>
            <person name="Barry K."/>
            <person name="Schmutz J."/>
            <person name="Baker S.E."/>
            <person name="Ciuffetti L.M."/>
            <person name="Grigoriev I.V."/>
            <person name="Zhong S."/>
            <person name="Turgeon B.G."/>
        </authorList>
    </citation>
    <scope>NUCLEOTIDE SEQUENCE [LARGE SCALE GENOMIC DNA]</scope>
    <source>
        <strain evidence="2 3">FI3</strain>
    </source>
</reference>
<dbReference type="Proteomes" id="UP000054337">
    <property type="component" value="Unassembled WGS sequence"/>
</dbReference>
<organism evidence="2 3">
    <name type="scientific">Bipolaris victoriae (strain FI3)</name>
    <name type="common">Victoria blight of oats agent</name>
    <name type="synonym">Cochliobolus victoriae</name>
    <dbReference type="NCBI Taxonomy" id="930091"/>
    <lineage>
        <taxon>Eukaryota</taxon>
        <taxon>Fungi</taxon>
        <taxon>Dikarya</taxon>
        <taxon>Ascomycota</taxon>
        <taxon>Pezizomycotina</taxon>
        <taxon>Dothideomycetes</taxon>
        <taxon>Pleosporomycetidae</taxon>
        <taxon>Pleosporales</taxon>
        <taxon>Pleosporineae</taxon>
        <taxon>Pleosporaceae</taxon>
        <taxon>Bipolaris</taxon>
    </lineage>
</organism>
<feature type="region of interest" description="Disordered" evidence="1">
    <location>
        <begin position="1"/>
        <end position="34"/>
    </location>
</feature>
<evidence type="ECO:0000313" key="2">
    <source>
        <dbReference type="EMBL" id="EUN28933.1"/>
    </source>
</evidence>
<feature type="region of interest" description="Disordered" evidence="1">
    <location>
        <begin position="73"/>
        <end position="96"/>
    </location>
</feature>
<dbReference type="OrthoDB" id="10442703at2759"/>
<feature type="compositionally biased region" description="Acidic residues" evidence="1">
    <location>
        <begin position="185"/>
        <end position="203"/>
    </location>
</feature>
<dbReference type="AlphaFoldDB" id="W7EEF6"/>
<accession>W7EEF6</accession>